<proteinExistence type="predicted"/>
<organism evidence="1">
    <name type="scientific">Anguilla anguilla</name>
    <name type="common">European freshwater eel</name>
    <name type="synonym">Muraena anguilla</name>
    <dbReference type="NCBI Taxonomy" id="7936"/>
    <lineage>
        <taxon>Eukaryota</taxon>
        <taxon>Metazoa</taxon>
        <taxon>Chordata</taxon>
        <taxon>Craniata</taxon>
        <taxon>Vertebrata</taxon>
        <taxon>Euteleostomi</taxon>
        <taxon>Actinopterygii</taxon>
        <taxon>Neopterygii</taxon>
        <taxon>Teleostei</taxon>
        <taxon>Anguilliformes</taxon>
        <taxon>Anguillidae</taxon>
        <taxon>Anguilla</taxon>
    </lineage>
</organism>
<reference evidence="1" key="2">
    <citation type="journal article" date="2015" name="Fish Shellfish Immunol.">
        <title>Early steps in the European eel (Anguilla anguilla)-Vibrio vulnificus interaction in the gills: Role of the RtxA13 toxin.</title>
        <authorList>
            <person name="Callol A."/>
            <person name="Pajuelo D."/>
            <person name="Ebbesson L."/>
            <person name="Teles M."/>
            <person name="MacKenzie S."/>
            <person name="Amaro C."/>
        </authorList>
    </citation>
    <scope>NUCLEOTIDE SEQUENCE</scope>
</reference>
<dbReference type="EMBL" id="GBXM01037366">
    <property type="protein sequence ID" value="JAH71211.1"/>
    <property type="molecule type" value="Transcribed_RNA"/>
</dbReference>
<name>A0A0E9UZL9_ANGAN</name>
<accession>A0A0E9UZL9</accession>
<protein>
    <submittedName>
        <fullName evidence="1">Uncharacterized protein</fullName>
    </submittedName>
</protein>
<dbReference type="AlphaFoldDB" id="A0A0E9UZL9"/>
<sequence length="16" mass="1796">MPAYPPATREHLLKTA</sequence>
<evidence type="ECO:0000313" key="1">
    <source>
        <dbReference type="EMBL" id="JAH71211.1"/>
    </source>
</evidence>
<reference evidence="1" key="1">
    <citation type="submission" date="2014-11" db="EMBL/GenBank/DDBJ databases">
        <authorList>
            <person name="Amaro Gonzalez C."/>
        </authorList>
    </citation>
    <scope>NUCLEOTIDE SEQUENCE</scope>
</reference>